<keyword evidence="5" id="KW-0255">Endonuclease</keyword>
<dbReference type="CDD" id="cd09279">
    <property type="entry name" value="RNase_HI_like"/>
    <property type="match status" value="1"/>
</dbReference>
<evidence type="ECO:0000256" key="5">
    <source>
        <dbReference type="ARBA" id="ARBA00022759"/>
    </source>
</evidence>
<keyword evidence="8" id="KW-0233">DNA recombination</keyword>
<feature type="domain" description="RNase H type-1" evidence="10">
    <location>
        <begin position="1494"/>
        <end position="1623"/>
    </location>
</feature>
<dbReference type="Proteomes" id="UP000087171">
    <property type="component" value="Unplaced"/>
</dbReference>
<dbReference type="SUPFAM" id="SSF53098">
    <property type="entry name" value="Ribonuclease H-like"/>
    <property type="match status" value="2"/>
</dbReference>
<dbReference type="Gene3D" id="3.10.10.10">
    <property type="entry name" value="HIV Type 1 Reverse Transcriptase, subunit A, domain 1"/>
    <property type="match status" value="1"/>
</dbReference>
<dbReference type="CDD" id="cd01647">
    <property type="entry name" value="RT_LTR"/>
    <property type="match status" value="1"/>
</dbReference>
<keyword evidence="12" id="KW-1185">Reference proteome</keyword>
<dbReference type="InterPro" id="IPR000467">
    <property type="entry name" value="G_patch_dom"/>
</dbReference>
<dbReference type="InterPro" id="IPR002156">
    <property type="entry name" value="RNaseH_domain"/>
</dbReference>
<sequence length="1911" mass="219752">MGSNGGSNITPLRKTLPLRVLKPDVNNIKNLARKLKQVQRVIFMGKFGKILDLLEVNVQVDALTALAQFYDPPFRCFTFKDFQLAPTLEEFERIMGYPMKGSKPYQYMEHYPSLKTIAETFDIPIKEIEDNRTNKDNLIGFPIKYLEEKAVNLARDGKWDTFMDVLALIIYGIVLFPTIKDFVDFMAIDVFLAYKHRGENPVPAVLADVYCTLDFRHEKEGGLIHCCSPILYFWFVKHIFQDMRQLKTKSKKEWANVLANLNERTIQCYSQSQDINEVICRCGVFVDVPLMGTKWCINYSPYVSLRQLGYPMTKPPIMDVTKSFVIHGRDGYDASLLRRIRKSWEDVVRRGQELGPRSCGIGEEYHNWVKRRALEVKLPFHSTIITPEVVTTKSFFSTEDLEVDLALKGQEIEKLHKELEMAHQAYRDMEYKNTQQSLILEKVQKRAREEEESKERTRICLRGANEELRLRRQERDDAVIEDLVIIGERVEMGLKSGKIASGYTGLNNTKKLPAEEKKVEKEKVENEVSNEKAQEFLQIIKQSEYKIVDQLNHTPTRISLLSLLMNSESHRKLLMKILNEAHVTHDITVDKFGGIINNITANNHLPFTDDELSTEGREHNKALHISVMCLDHIMSRVLIDNGSSLNVISKSTLAKLPCDGTYIRPSPMVVRAFDGSRREVMGEIDLPVQIGPVIFEITFHVMDIVPAYSCLLGRPWIHSASVVPSTLHQKLKYMVNDQLVIVSGEGDLLVSNLSTTPYIETTEDALETAFQTIEIVDTAYVETTPIEPHMSNTAIMVAKFVLSRGHHPWHGLGKDEEGLREPVELPENRDKWGLGYKPTRDDKRRLVKEKKEKRLARIENREPRIERIPICDIRRSFQSARPTSEIHIAAAEDDMFDGDANWIRPCGVGAEIRNWKVVKSPMIFNAIPIFGNSSFTDDCTKISLHNLNHLVSQTEKDNEEDYEPPLDLLRAVERETQGIMPFEEPIEIVNLGTEEGRKEIKVGTILKKEVYHKLIRLLHEYKDVFAWSYQDMPGLDTSIVEHKLPLKPDYSPVKQKLRRMKPDMSLKIREEIQKQFDAGFLAVANYPQWIANIVPVPKKDGKVRMCVDYRDLNKASPKDDFPLPHIDILVDNTAHHSLFSFMDGFSGYNQIKLKIWKKTTFITPWGTFCYKVMPFGLKNAGATYQRAMVTLFHDMIHKEVEVYVDDMIAKSQTEEEHIIDLKKLFKRLRKFKLKLNPSNGTFGVRSGKILGFLVSQRGIEVDPDKIRAIAEMPPPSTEKEVRGFLGRLNYISRFISQLTATCEPIFKLLRKIQTVVWNQECQKAFEKIRQYLQNPPILAPPVLGRPLIMYLTVLDGAMGCVLGQHDETGKKEHAIYYLSKKFTDVETRYTMLERTCCALAWAAHRLRQYMLCHTTYLISKMDPIKYIFEKPALTGRIARWQVMLSEYDITYVTQKAIKGSALADYLANQPVDDYKSMQCEFPDESIMVLSEEYDGGKWSLLFDGASNIMGHGIGVVSISPKKTFIPITARLCFDCTNNMAEYEACAMGVLAALESKAKGLGVYGDSALVINQLNQEWETRDKKLIPYFTYIKELSLEFDKITFHHVPREDNQLADALATLSSMFQINRNDEIPSIKMESRDYPAYCHVMEEETDGKPWYHDIKNYLINREYPPGISENEKRTLRRLSASFFVNENILYKRNHDMVLLRCVDVNEAKEILQDIHDGSYGIHMNGHAMSRSRKILQVGYYWLTLEKDCYNYVKKCYKCQIYADNIHAPPVPLNTLSAPWSFSMWGIDVIRMIEPKASNGHRFILVAIDYFTKWVETASYANVTKNVVVKFIKRELICRYGLPSKIITDNATNLNNKMMDELCATFKIQHHNLSPYIPKMNGAVEAANKNIKKIIQKMVITYKD</sequence>
<dbReference type="EC" id="2.7.7.49" evidence="1"/>
<keyword evidence="3" id="KW-0548">Nucleotidyltransferase</keyword>
<dbReference type="Gene3D" id="3.30.70.270">
    <property type="match status" value="2"/>
</dbReference>
<dbReference type="InterPro" id="IPR056647">
    <property type="entry name" value="DUF7745"/>
</dbReference>
<dbReference type="RefSeq" id="XP_027193508.1">
    <property type="nucleotide sequence ID" value="XM_027337707.1"/>
</dbReference>
<evidence type="ECO:0000256" key="2">
    <source>
        <dbReference type="ARBA" id="ARBA00022679"/>
    </source>
</evidence>
<protein>
    <recommendedName>
        <fullName evidence="1">RNA-directed DNA polymerase</fullName>
        <ecNumber evidence="1">2.7.7.49</ecNumber>
    </recommendedName>
</protein>
<dbReference type="SUPFAM" id="SSF56672">
    <property type="entry name" value="DNA/RNA polymerases"/>
    <property type="match status" value="1"/>
</dbReference>
<dbReference type="GO" id="GO:0003676">
    <property type="term" value="F:nucleic acid binding"/>
    <property type="evidence" value="ECO:0007669"/>
    <property type="project" value="InterPro"/>
</dbReference>
<keyword evidence="2" id="KW-0808">Transferase</keyword>
<dbReference type="Pfam" id="PF24924">
    <property type="entry name" value="DUF7745"/>
    <property type="match status" value="1"/>
</dbReference>
<keyword evidence="6" id="KW-0378">Hydrolase</keyword>
<dbReference type="Gene3D" id="3.30.420.10">
    <property type="entry name" value="Ribonuclease H-like superfamily/Ribonuclease H"/>
    <property type="match status" value="2"/>
</dbReference>
<reference evidence="13" key="1">
    <citation type="submission" date="2025-08" db="UniProtKB">
        <authorList>
            <consortium name="RefSeq"/>
        </authorList>
    </citation>
    <scope>IDENTIFICATION</scope>
    <source>
        <tissue evidence="13">Etiolated seedlings</tissue>
    </source>
</reference>
<keyword evidence="4" id="KW-0540">Nuclease</keyword>
<evidence type="ECO:0000256" key="1">
    <source>
        <dbReference type="ARBA" id="ARBA00012493"/>
    </source>
</evidence>
<evidence type="ECO:0000259" key="10">
    <source>
        <dbReference type="PROSITE" id="PS50879"/>
    </source>
</evidence>
<evidence type="ECO:0000259" key="9">
    <source>
        <dbReference type="PROSITE" id="PS50174"/>
    </source>
</evidence>
<dbReference type="InterPro" id="IPR000477">
    <property type="entry name" value="RT_dom"/>
</dbReference>
<feature type="domain" description="Integrase catalytic" evidence="11">
    <location>
        <begin position="1782"/>
        <end position="1911"/>
    </location>
</feature>
<dbReference type="GO" id="GO:0003964">
    <property type="term" value="F:RNA-directed DNA polymerase activity"/>
    <property type="evidence" value="ECO:0007669"/>
    <property type="project" value="UniProtKB-KW"/>
</dbReference>
<dbReference type="Pfam" id="PF13456">
    <property type="entry name" value="RVT_3"/>
    <property type="match status" value="1"/>
</dbReference>
<proteinExistence type="predicted"/>
<dbReference type="Gene3D" id="2.40.70.10">
    <property type="entry name" value="Acid Proteases"/>
    <property type="match status" value="1"/>
</dbReference>
<feature type="domain" description="G-patch" evidence="9">
    <location>
        <begin position="793"/>
        <end position="839"/>
    </location>
</feature>
<gene>
    <name evidence="13" type="primary">LOC101507674</name>
</gene>
<dbReference type="InterPro" id="IPR041373">
    <property type="entry name" value="RT_RNaseH"/>
</dbReference>
<evidence type="ECO:0000313" key="12">
    <source>
        <dbReference type="Proteomes" id="UP000087171"/>
    </source>
</evidence>
<dbReference type="Pfam" id="PF17917">
    <property type="entry name" value="RT_RNaseH"/>
    <property type="match status" value="1"/>
</dbReference>
<evidence type="ECO:0000256" key="4">
    <source>
        <dbReference type="ARBA" id="ARBA00022722"/>
    </source>
</evidence>
<dbReference type="Pfam" id="PF17921">
    <property type="entry name" value="Integrase_H2C2"/>
    <property type="match status" value="1"/>
</dbReference>
<dbReference type="GO" id="GO:0004523">
    <property type="term" value="F:RNA-DNA hybrid ribonuclease activity"/>
    <property type="evidence" value="ECO:0007669"/>
    <property type="project" value="InterPro"/>
</dbReference>
<dbReference type="InterPro" id="IPR043502">
    <property type="entry name" value="DNA/RNA_pol_sf"/>
</dbReference>
<dbReference type="Pfam" id="PF00078">
    <property type="entry name" value="RVT_1"/>
    <property type="match status" value="1"/>
</dbReference>
<dbReference type="InterPro" id="IPR021109">
    <property type="entry name" value="Peptidase_aspartic_dom_sf"/>
</dbReference>
<evidence type="ECO:0000313" key="13">
    <source>
        <dbReference type="RefSeq" id="XP_027193508.1"/>
    </source>
</evidence>
<evidence type="ECO:0000256" key="8">
    <source>
        <dbReference type="ARBA" id="ARBA00023172"/>
    </source>
</evidence>
<name>A0A3Q7XXL3_CICAR</name>
<evidence type="ECO:0000256" key="3">
    <source>
        <dbReference type="ARBA" id="ARBA00022695"/>
    </source>
</evidence>
<dbReference type="InterPro" id="IPR012337">
    <property type="entry name" value="RNaseH-like_sf"/>
</dbReference>
<accession>A0A3Q7XXL3</accession>
<dbReference type="InterPro" id="IPR001584">
    <property type="entry name" value="Integrase_cat-core"/>
</dbReference>
<dbReference type="InterPro" id="IPR043128">
    <property type="entry name" value="Rev_trsase/Diguanyl_cyclase"/>
</dbReference>
<dbReference type="InterPro" id="IPR041588">
    <property type="entry name" value="Integrase_H2C2"/>
</dbReference>
<dbReference type="CDD" id="cd09274">
    <property type="entry name" value="RNase_HI_RT_Ty3"/>
    <property type="match status" value="1"/>
</dbReference>
<evidence type="ECO:0000259" key="11">
    <source>
        <dbReference type="PROSITE" id="PS50994"/>
    </source>
</evidence>
<dbReference type="Pfam" id="PF00665">
    <property type="entry name" value="rve"/>
    <property type="match status" value="1"/>
</dbReference>
<organism evidence="12 13">
    <name type="scientific">Cicer arietinum</name>
    <name type="common">Chickpea</name>
    <name type="synonym">Garbanzo</name>
    <dbReference type="NCBI Taxonomy" id="3827"/>
    <lineage>
        <taxon>Eukaryota</taxon>
        <taxon>Viridiplantae</taxon>
        <taxon>Streptophyta</taxon>
        <taxon>Embryophyta</taxon>
        <taxon>Tracheophyta</taxon>
        <taxon>Spermatophyta</taxon>
        <taxon>Magnoliopsida</taxon>
        <taxon>eudicotyledons</taxon>
        <taxon>Gunneridae</taxon>
        <taxon>Pentapetalae</taxon>
        <taxon>rosids</taxon>
        <taxon>fabids</taxon>
        <taxon>Fabales</taxon>
        <taxon>Fabaceae</taxon>
        <taxon>Papilionoideae</taxon>
        <taxon>50 kb inversion clade</taxon>
        <taxon>NPAAA clade</taxon>
        <taxon>Hologalegina</taxon>
        <taxon>IRL clade</taxon>
        <taxon>Cicereae</taxon>
        <taxon>Cicer</taxon>
    </lineage>
</organism>
<dbReference type="Gene3D" id="1.10.340.70">
    <property type="match status" value="1"/>
</dbReference>
<dbReference type="OrthoDB" id="101614at2759"/>
<dbReference type="InterPro" id="IPR036397">
    <property type="entry name" value="RNaseH_sf"/>
</dbReference>
<dbReference type="FunFam" id="3.30.70.270:FF:000020">
    <property type="entry name" value="Transposon Tf2-6 polyprotein-like Protein"/>
    <property type="match status" value="1"/>
</dbReference>
<dbReference type="GO" id="GO:0015074">
    <property type="term" value="P:DNA integration"/>
    <property type="evidence" value="ECO:0007669"/>
    <property type="project" value="InterPro"/>
</dbReference>
<dbReference type="PANTHER" id="PTHR48475">
    <property type="entry name" value="RIBONUCLEASE H"/>
    <property type="match status" value="1"/>
</dbReference>
<dbReference type="CDD" id="cd00303">
    <property type="entry name" value="retropepsin_like"/>
    <property type="match status" value="1"/>
</dbReference>
<evidence type="ECO:0000256" key="6">
    <source>
        <dbReference type="ARBA" id="ARBA00022801"/>
    </source>
</evidence>
<evidence type="ECO:0000256" key="7">
    <source>
        <dbReference type="ARBA" id="ARBA00022918"/>
    </source>
</evidence>
<keyword evidence="7" id="KW-0695">RNA-directed DNA polymerase</keyword>
<dbReference type="PANTHER" id="PTHR48475:SF1">
    <property type="entry name" value="RNASE H TYPE-1 DOMAIN-CONTAINING PROTEIN"/>
    <property type="match status" value="1"/>
</dbReference>
<dbReference type="SUPFAM" id="SSF50630">
    <property type="entry name" value="Acid proteases"/>
    <property type="match status" value="1"/>
</dbReference>
<dbReference type="PROSITE" id="PS50879">
    <property type="entry name" value="RNASE_H_1"/>
    <property type="match status" value="1"/>
</dbReference>
<dbReference type="GO" id="GO:0006310">
    <property type="term" value="P:DNA recombination"/>
    <property type="evidence" value="ECO:0007669"/>
    <property type="project" value="UniProtKB-KW"/>
</dbReference>
<dbReference type="PROSITE" id="PS50994">
    <property type="entry name" value="INTEGRASE"/>
    <property type="match status" value="1"/>
</dbReference>
<dbReference type="PROSITE" id="PS50174">
    <property type="entry name" value="G_PATCH"/>
    <property type="match status" value="1"/>
</dbReference>